<dbReference type="InterPro" id="IPR014729">
    <property type="entry name" value="Rossmann-like_a/b/a_fold"/>
</dbReference>
<evidence type="ECO:0000256" key="2">
    <source>
        <dbReference type="ARBA" id="ARBA00022741"/>
    </source>
</evidence>
<keyword evidence="2" id="KW-0547">Nucleotide-binding</keyword>
<keyword evidence="6" id="KW-1185">Reference proteome</keyword>
<accession>A0ABP6RNA6</accession>
<sequence length="286" mass="29915">MTGQRKAGIVVGVDGSAPAFGAVEWAAREAELRGLPVRLLAVLPGEVTPRDDEGARLRARDVLDTAERAARGRAPAVDVRGDVQRGDAAERLVAESTAAHLLVVGSHGLDESGARLEFGSTAEAAIALAGCPVAVVRESRGPGREGGIVVGVDSAGVADHALDWALHEAGLRGVPLLAVHTWREVAAEDWTDLTSGISDSDRERDAHRLLAERLAGAAERFPDVELHRSVEHDRPVRALLAHAARAELLVIGSRGHAGFTGMLLGSTSRALAHCAPCPLLVVRPPA</sequence>
<gene>
    <name evidence="5" type="ORF">GCM10020366_27200</name>
</gene>
<dbReference type="RefSeq" id="WP_258348955.1">
    <property type="nucleotide sequence ID" value="NZ_BAAAYK010000038.1"/>
</dbReference>
<dbReference type="Gene3D" id="3.40.50.620">
    <property type="entry name" value="HUPs"/>
    <property type="match status" value="2"/>
</dbReference>
<evidence type="ECO:0000313" key="5">
    <source>
        <dbReference type="EMBL" id="GAA3357780.1"/>
    </source>
</evidence>
<dbReference type="InterPro" id="IPR006016">
    <property type="entry name" value="UspA"/>
</dbReference>
<name>A0ABP6RNA6_9PSEU</name>
<feature type="domain" description="UspA" evidence="4">
    <location>
        <begin position="9"/>
        <end position="137"/>
    </location>
</feature>
<evidence type="ECO:0000256" key="3">
    <source>
        <dbReference type="ARBA" id="ARBA00022840"/>
    </source>
</evidence>
<evidence type="ECO:0000256" key="1">
    <source>
        <dbReference type="ARBA" id="ARBA00008791"/>
    </source>
</evidence>
<dbReference type="PANTHER" id="PTHR46268:SF27">
    <property type="entry name" value="UNIVERSAL STRESS PROTEIN RV2623"/>
    <property type="match status" value="1"/>
</dbReference>
<dbReference type="PANTHER" id="PTHR46268">
    <property type="entry name" value="STRESS RESPONSE PROTEIN NHAX"/>
    <property type="match status" value="1"/>
</dbReference>
<comment type="similarity">
    <text evidence="1">Belongs to the universal stress protein A family.</text>
</comment>
<organism evidence="5 6">
    <name type="scientific">Saccharopolyspora gregorii</name>
    <dbReference type="NCBI Taxonomy" id="33914"/>
    <lineage>
        <taxon>Bacteria</taxon>
        <taxon>Bacillati</taxon>
        <taxon>Actinomycetota</taxon>
        <taxon>Actinomycetes</taxon>
        <taxon>Pseudonocardiales</taxon>
        <taxon>Pseudonocardiaceae</taxon>
        <taxon>Saccharopolyspora</taxon>
    </lineage>
</organism>
<proteinExistence type="inferred from homology"/>
<dbReference type="SUPFAM" id="SSF52402">
    <property type="entry name" value="Adenine nucleotide alpha hydrolases-like"/>
    <property type="match status" value="2"/>
</dbReference>
<dbReference type="PRINTS" id="PR01438">
    <property type="entry name" value="UNVRSLSTRESS"/>
</dbReference>
<evidence type="ECO:0000259" key="4">
    <source>
        <dbReference type="Pfam" id="PF00582"/>
    </source>
</evidence>
<comment type="caution">
    <text evidence="5">The sequence shown here is derived from an EMBL/GenBank/DDBJ whole genome shotgun (WGS) entry which is preliminary data.</text>
</comment>
<protein>
    <submittedName>
        <fullName evidence="5">Universal stress protein</fullName>
    </submittedName>
</protein>
<reference evidence="6" key="1">
    <citation type="journal article" date="2019" name="Int. J. Syst. Evol. Microbiol.">
        <title>The Global Catalogue of Microorganisms (GCM) 10K type strain sequencing project: providing services to taxonomists for standard genome sequencing and annotation.</title>
        <authorList>
            <consortium name="The Broad Institute Genomics Platform"/>
            <consortium name="The Broad Institute Genome Sequencing Center for Infectious Disease"/>
            <person name="Wu L."/>
            <person name="Ma J."/>
        </authorList>
    </citation>
    <scope>NUCLEOTIDE SEQUENCE [LARGE SCALE GENOMIC DNA]</scope>
    <source>
        <strain evidence="6">JCM 9687</strain>
    </source>
</reference>
<keyword evidence="3" id="KW-0067">ATP-binding</keyword>
<dbReference type="EMBL" id="BAAAYK010000038">
    <property type="protein sequence ID" value="GAA3357780.1"/>
    <property type="molecule type" value="Genomic_DNA"/>
</dbReference>
<dbReference type="Proteomes" id="UP001500483">
    <property type="component" value="Unassembled WGS sequence"/>
</dbReference>
<dbReference type="Pfam" id="PF00582">
    <property type="entry name" value="Usp"/>
    <property type="match status" value="2"/>
</dbReference>
<feature type="domain" description="UspA" evidence="4">
    <location>
        <begin position="148"/>
        <end position="283"/>
    </location>
</feature>
<evidence type="ECO:0000313" key="6">
    <source>
        <dbReference type="Proteomes" id="UP001500483"/>
    </source>
</evidence>
<dbReference type="InterPro" id="IPR006015">
    <property type="entry name" value="Universal_stress_UspA"/>
</dbReference>